<name>A0ABT2JR83_9ACTN</name>
<dbReference type="EMBL" id="JAJAGO010000004">
    <property type="protein sequence ID" value="MCT2590399.1"/>
    <property type="molecule type" value="Genomic_DNA"/>
</dbReference>
<evidence type="ECO:0000259" key="1">
    <source>
        <dbReference type="Pfam" id="PF01243"/>
    </source>
</evidence>
<evidence type="ECO:0000313" key="3">
    <source>
        <dbReference type="Proteomes" id="UP001156389"/>
    </source>
</evidence>
<dbReference type="Proteomes" id="UP001156389">
    <property type="component" value="Unassembled WGS sequence"/>
</dbReference>
<dbReference type="Gene3D" id="2.30.110.10">
    <property type="entry name" value="Electron Transport, Fmn-binding Protein, Chain A"/>
    <property type="match status" value="1"/>
</dbReference>
<feature type="domain" description="Pyridoxamine 5'-phosphate oxidase N-terminal" evidence="1">
    <location>
        <begin position="21"/>
        <end position="133"/>
    </location>
</feature>
<protein>
    <submittedName>
        <fullName evidence="2">Pyridoxamine 5'-phosphate oxidase family protein</fullName>
    </submittedName>
</protein>
<dbReference type="Pfam" id="PF01243">
    <property type="entry name" value="PNPOx_N"/>
    <property type="match status" value="1"/>
</dbReference>
<gene>
    <name evidence="2" type="ORF">LHJ74_10820</name>
</gene>
<keyword evidence="3" id="KW-1185">Reference proteome</keyword>
<reference evidence="2 3" key="1">
    <citation type="submission" date="2021-10" db="EMBL/GenBank/DDBJ databases">
        <title>Streptomyces gossypii sp. nov., isolated from soil collected from cotton field.</title>
        <authorList>
            <person name="Ge X."/>
            <person name="Chen X."/>
            <person name="Liu W."/>
        </authorList>
    </citation>
    <scope>NUCLEOTIDE SEQUENCE [LARGE SCALE GENOMIC DNA]</scope>
    <source>
        <strain evidence="2 3">N2-109</strain>
    </source>
</reference>
<proteinExistence type="predicted"/>
<dbReference type="InterPro" id="IPR011576">
    <property type="entry name" value="Pyridox_Oxase_N"/>
</dbReference>
<comment type="caution">
    <text evidence="2">The sequence shown here is derived from an EMBL/GenBank/DDBJ whole genome shotgun (WGS) entry which is preliminary data.</text>
</comment>
<evidence type="ECO:0000313" key="2">
    <source>
        <dbReference type="EMBL" id="MCT2590399.1"/>
    </source>
</evidence>
<accession>A0ABT2JR83</accession>
<dbReference type="InterPro" id="IPR012349">
    <property type="entry name" value="Split_barrel_FMN-bd"/>
</dbReference>
<dbReference type="SUPFAM" id="SSF50475">
    <property type="entry name" value="FMN-binding split barrel"/>
    <property type="match status" value="1"/>
</dbReference>
<dbReference type="RefSeq" id="WP_260217697.1">
    <property type="nucleotide sequence ID" value="NZ_JAJAGO010000004.1"/>
</dbReference>
<organism evidence="2 3">
    <name type="scientific">Streptomyces gossypii</name>
    <dbReference type="NCBI Taxonomy" id="2883101"/>
    <lineage>
        <taxon>Bacteria</taxon>
        <taxon>Bacillati</taxon>
        <taxon>Actinomycetota</taxon>
        <taxon>Actinomycetes</taxon>
        <taxon>Kitasatosporales</taxon>
        <taxon>Streptomycetaceae</taxon>
        <taxon>Streptomyces</taxon>
    </lineage>
</organism>
<sequence>MADTTLEPRTGAERKRDLLDRLRTEHDVWVASADREGAPCLVPLSLHWDGTWIWLSTRYENPTGVNLRENGVTRLALQSTEYVAMIDGTVETVGQEEIATETADAFAARGGWDPREARRGRYVYFKVTLTGVQAFQGRHELPGRHLMVDGDWLV</sequence>